<protein>
    <recommendedName>
        <fullName evidence="3">YjbR protein</fullName>
    </recommendedName>
</protein>
<dbReference type="OrthoDB" id="954305at2"/>
<keyword evidence="2" id="KW-1185">Reference proteome</keyword>
<dbReference type="STRING" id="1736691.SAMN06295964_0909"/>
<sequence>MGTAMTWSEIEAFLLGFPDTEASTSWGMPGVKTGGRLVAWWRDQDDSPGCVAFKVDRAELDGLVEDSSTPYFTIEHFRKFDSNAVLVRPEDVDPDELREMLTDAWLVTAKPTVRKAWLAEHGDGG</sequence>
<dbReference type="EMBL" id="LT796768">
    <property type="protein sequence ID" value="SKB05359.1"/>
    <property type="molecule type" value="Genomic_DNA"/>
</dbReference>
<name>A0A1T4YU87_9ACTN</name>
<dbReference type="Proteomes" id="UP000191040">
    <property type="component" value="Chromosome I"/>
</dbReference>
<dbReference type="RefSeq" id="WP_078699047.1">
    <property type="nucleotide sequence ID" value="NZ_LT796768.1"/>
</dbReference>
<organism evidence="1 2">
    <name type="scientific">Aeromicrobium choanae</name>
    <dbReference type="NCBI Taxonomy" id="1736691"/>
    <lineage>
        <taxon>Bacteria</taxon>
        <taxon>Bacillati</taxon>
        <taxon>Actinomycetota</taxon>
        <taxon>Actinomycetes</taxon>
        <taxon>Propionibacteriales</taxon>
        <taxon>Nocardioidaceae</taxon>
        <taxon>Aeromicrobium</taxon>
    </lineage>
</organism>
<dbReference type="Gene3D" id="3.90.1150.30">
    <property type="match status" value="1"/>
</dbReference>
<dbReference type="Pfam" id="PF04237">
    <property type="entry name" value="YjbR"/>
    <property type="match status" value="1"/>
</dbReference>
<gene>
    <name evidence="1" type="ORF">SAMN06295964_0909</name>
</gene>
<reference evidence="2" key="1">
    <citation type="submission" date="2017-02" db="EMBL/GenBank/DDBJ databases">
        <authorList>
            <person name="Varghese N."/>
            <person name="Submissions S."/>
        </authorList>
    </citation>
    <scope>NUCLEOTIDE SEQUENCE [LARGE SCALE GENOMIC DNA]</scope>
    <source>
        <strain evidence="2">9H-4</strain>
    </source>
</reference>
<evidence type="ECO:0008006" key="3">
    <source>
        <dbReference type="Google" id="ProtNLM"/>
    </source>
</evidence>
<dbReference type="SUPFAM" id="SSF142906">
    <property type="entry name" value="YjbR-like"/>
    <property type="match status" value="1"/>
</dbReference>
<dbReference type="AlphaFoldDB" id="A0A1T4YU87"/>
<evidence type="ECO:0000313" key="2">
    <source>
        <dbReference type="Proteomes" id="UP000191040"/>
    </source>
</evidence>
<proteinExistence type="predicted"/>
<evidence type="ECO:0000313" key="1">
    <source>
        <dbReference type="EMBL" id="SKB05359.1"/>
    </source>
</evidence>
<dbReference type="InterPro" id="IPR058532">
    <property type="entry name" value="YjbR/MT2646/Rv2570-like"/>
</dbReference>
<accession>A0A1T4YU87</accession>
<dbReference type="InterPro" id="IPR038056">
    <property type="entry name" value="YjbR-like_sf"/>
</dbReference>